<evidence type="ECO:0000256" key="5">
    <source>
        <dbReference type="ARBA" id="ARBA00023136"/>
    </source>
</evidence>
<evidence type="ECO:0000256" key="6">
    <source>
        <dbReference type="SAM" id="Phobius"/>
    </source>
</evidence>
<feature type="transmembrane region" description="Helical" evidence="6">
    <location>
        <begin position="415"/>
        <end position="432"/>
    </location>
</feature>
<gene>
    <name evidence="7" type="ORF">F7Q91_01555</name>
</gene>
<feature type="transmembrane region" description="Helical" evidence="6">
    <location>
        <begin position="293"/>
        <end position="315"/>
    </location>
</feature>
<evidence type="ECO:0000313" key="7">
    <source>
        <dbReference type="EMBL" id="KAB0483014.1"/>
    </source>
</evidence>
<feature type="transmembrane region" description="Helical" evidence="6">
    <location>
        <begin position="74"/>
        <end position="94"/>
    </location>
</feature>
<dbReference type="GO" id="GO:0005886">
    <property type="term" value="C:plasma membrane"/>
    <property type="evidence" value="ECO:0007669"/>
    <property type="project" value="UniProtKB-SubCell"/>
</dbReference>
<dbReference type="InterPro" id="IPR050833">
    <property type="entry name" value="Poly_Biosynth_Transport"/>
</dbReference>
<evidence type="ECO:0000256" key="3">
    <source>
        <dbReference type="ARBA" id="ARBA00022692"/>
    </source>
</evidence>
<keyword evidence="4 6" id="KW-1133">Transmembrane helix</keyword>
<keyword evidence="2" id="KW-1003">Cell membrane</keyword>
<comment type="caution">
    <text evidence="7">The sequence shown here is derived from an EMBL/GenBank/DDBJ whole genome shotgun (WGS) entry which is preliminary data.</text>
</comment>
<feature type="transmembrane region" description="Helical" evidence="6">
    <location>
        <begin position="248"/>
        <end position="272"/>
    </location>
</feature>
<proteinExistence type="predicted"/>
<dbReference type="GeneID" id="77340051"/>
<feature type="transmembrane region" description="Helical" evidence="6">
    <location>
        <begin position="41"/>
        <end position="62"/>
    </location>
</feature>
<feature type="transmembrane region" description="Helical" evidence="6">
    <location>
        <begin position="114"/>
        <end position="135"/>
    </location>
</feature>
<sequence>MNLKKILLFAIGPLLTAILGVITLPLLSWFFNQEDIGRLSIFQAIISLSGLFFTLGLDQAYVREYHEQDNKNKLFKSCILAPICMLIILAFLYYFSNISASLFLFDVDSKVINFILISSILCYVLSHFLTINLRMQEKALAYSLSKAAIKTIFVLFLVFTVIFYDEYTFTVLLYLYLISYVISTLIIFIYNREFIKKSIVQNVNKKEVKHLLRLGFPLAFSGVAYWGLTSLDRFFLKEYSNFNELAIYSVAISFASAGTILQTIFSTVWAPMVYKWVSKGEGIEKISIIADRVLIFVLMIFSFIGMFSFIIDFFLPTQYQNVSSLVVICLSYPLLYTLSEVTKLGIGISRKSNFSLLATTLSFIINLVGNVFLIPIFGAFGAATSTAISFWVFLILRTEFSLYLWPELCLKKLKIYVWSIFPIVIAITLNYLNRDEKYIDILVWFMYMLTVIFLWWDTLKIILFDFKKRANVDS</sequence>
<feature type="transmembrane region" description="Helical" evidence="6">
    <location>
        <begin position="171"/>
        <end position="190"/>
    </location>
</feature>
<protein>
    <submittedName>
        <fullName evidence="7">Oligosaccharide flippase family protein</fullName>
    </submittedName>
</protein>
<dbReference type="Pfam" id="PF01943">
    <property type="entry name" value="Polysacc_synt"/>
    <property type="match status" value="1"/>
</dbReference>
<feature type="transmembrane region" description="Helical" evidence="6">
    <location>
        <begin position="211"/>
        <end position="228"/>
    </location>
</feature>
<keyword evidence="5 6" id="KW-0472">Membrane</keyword>
<comment type="subcellular location">
    <subcellularLocation>
        <location evidence="1">Cell membrane</location>
        <topology evidence="1">Multi-pass membrane protein</topology>
    </subcellularLocation>
</comment>
<accession>A0A7V7TIC1</accession>
<evidence type="ECO:0000256" key="4">
    <source>
        <dbReference type="ARBA" id="ARBA00022989"/>
    </source>
</evidence>
<dbReference type="InterPro" id="IPR002797">
    <property type="entry name" value="Polysacc_synth"/>
</dbReference>
<dbReference type="EMBL" id="VZPX01000002">
    <property type="protein sequence ID" value="KAB0483014.1"/>
    <property type="molecule type" value="Genomic_DNA"/>
</dbReference>
<dbReference type="Proteomes" id="UP000423756">
    <property type="component" value="Unassembled WGS sequence"/>
</dbReference>
<dbReference type="PANTHER" id="PTHR30250">
    <property type="entry name" value="PST FAMILY PREDICTED COLANIC ACID TRANSPORTER"/>
    <property type="match status" value="1"/>
</dbReference>
<reference evidence="7 8" key="1">
    <citation type="submission" date="2019-09" db="EMBL/GenBank/DDBJ databases">
        <title>Draft genome sequences of 48 bacterial type strains from the CCUG.</title>
        <authorList>
            <person name="Tunovic T."/>
            <person name="Pineiro-Iglesias B."/>
            <person name="Unosson C."/>
            <person name="Inganas E."/>
            <person name="Ohlen M."/>
            <person name="Cardew S."/>
            <person name="Jensie-Markopoulos S."/>
            <person name="Salva-Serra F."/>
            <person name="Jaen-Luchoro D."/>
            <person name="Karlsson R."/>
            <person name="Svensson-Stadler L."/>
            <person name="Chun J."/>
            <person name="Moore E."/>
        </authorList>
    </citation>
    <scope>NUCLEOTIDE SEQUENCE [LARGE SCALE GENOMIC DNA]</scope>
    <source>
        <strain evidence="7 8">CCUG 48643</strain>
    </source>
</reference>
<organism evidence="7 8">
    <name type="scientific">Vibrio chagasii</name>
    <dbReference type="NCBI Taxonomy" id="170679"/>
    <lineage>
        <taxon>Bacteria</taxon>
        <taxon>Pseudomonadati</taxon>
        <taxon>Pseudomonadota</taxon>
        <taxon>Gammaproteobacteria</taxon>
        <taxon>Vibrionales</taxon>
        <taxon>Vibrionaceae</taxon>
        <taxon>Vibrio</taxon>
    </lineage>
</organism>
<evidence type="ECO:0000256" key="1">
    <source>
        <dbReference type="ARBA" id="ARBA00004651"/>
    </source>
</evidence>
<dbReference type="PANTHER" id="PTHR30250:SF11">
    <property type="entry name" value="O-ANTIGEN TRANSPORTER-RELATED"/>
    <property type="match status" value="1"/>
</dbReference>
<feature type="transmembrane region" description="Helical" evidence="6">
    <location>
        <begin position="438"/>
        <end position="459"/>
    </location>
</feature>
<name>A0A7V7TIC1_9VIBR</name>
<feature type="transmembrane region" description="Helical" evidence="6">
    <location>
        <begin position="351"/>
        <end position="368"/>
    </location>
</feature>
<evidence type="ECO:0000313" key="8">
    <source>
        <dbReference type="Proteomes" id="UP000423756"/>
    </source>
</evidence>
<keyword evidence="3 6" id="KW-0812">Transmembrane</keyword>
<evidence type="ECO:0000256" key="2">
    <source>
        <dbReference type="ARBA" id="ARBA00022475"/>
    </source>
</evidence>
<feature type="transmembrane region" description="Helical" evidence="6">
    <location>
        <begin position="7"/>
        <end position="29"/>
    </location>
</feature>
<dbReference type="AlphaFoldDB" id="A0A7V7TIC1"/>
<dbReference type="RefSeq" id="WP_137406300.1">
    <property type="nucleotide sequence ID" value="NZ_AP025465.1"/>
</dbReference>
<feature type="transmembrane region" description="Helical" evidence="6">
    <location>
        <begin position="321"/>
        <end position="339"/>
    </location>
</feature>
<feature type="transmembrane region" description="Helical" evidence="6">
    <location>
        <begin position="147"/>
        <end position="165"/>
    </location>
</feature>